<name>A0ABP9YEA7_9FUNG</name>
<dbReference type="Gene3D" id="3.30.710.10">
    <property type="entry name" value="Potassium Channel Kv1.1, Chain A"/>
    <property type="match status" value="1"/>
</dbReference>
<feature type="domain" description="BTB" evidence="1">
    <location>
        <begin position="5"/>
        <end position="72"/>
    </location>
</feature>
<keyword evidence="3" id="KW-1185">Reference proteome</keyword>
<dbReference type="PANTHER" id="PTHR11145:SF8">
    <property type="entry name" value="RE57120P"/>
    <property type="match status" value="1"/>
</dbReference>
<reference evidence="2 3" key="1">
    <citation type="submission" date="2024-04" db="EMBL/GenBank/DDBJ databases">
        <title>genome sequences of Mucor flavus KT1a and Helicostylum pulchrum KT1b strains isolation_sourced from the surface of a dry-aged beef.</title>
        <authorList>
            <person name="Toyotome T."/>
            <person name="Hosono M."/>
            <person name="Torimaru M."/>
            <person name="Fukuda K."/>
            <person name="Mikami N."/>
        </authorList>
    </citation>
    <scope>NUCLEOTIDE SEQUENCE [LARGE SCALE GENOMIC DNA]</scope>
    <source>
        <strain evidence="2 3">KT1b</strain>
    </source>
</reference>
<dbReference type="CDD" id="cd18316">
    <property type="entry name" value="BTB_POZ_KCTD-like"/>
    <property type="match status" value="1"/>
</dbReference>
<evidence type="ECO:0000313" key="2">
    <source>
        <dbReference type="EMBL" id="GAA5805291.1"/>
    </source>
</evidence>
<accession>A0ABP9YEA7</accession>
<comment type="caution">
    <text evidence="2">The sequence shown here is derived from an EMBL/GenBank/DDBJ whole genome shotgun (WGS) entry which is preliminary data.</text>
</comment>
<dbReference type="Pfam" id="PF02214">
    <property type="entry name" value="BTB_2"/>
    <property type="match status" value="1"/>
</dbReference>
<dbReference type="InterPro" id="IPR003131">
    <property type="entry name" value="T1-type_BTB"/>
</dbReference>
<evidence type="ECO:0000313" key="3">
    <source>
        <dbReference type="Proteomes" id="UP001476247"/>
    </source>
</evidence>
<dbReference type="PANTHER" id="PTHR11145">
    <property type="entry name" value="BTB/POZ DOMAIN-CONTAINING ADAPTER FOR CUL3-MEDIATED RHOA DEGRADATION PROTEIN FAMILY MEMBER"/>
    <property type="match status" value="1"/>
</dbReference>
<dbReference type="SUPFAM" id="SSF54695">
    <property type="entry name" value="POZ domain"/>
    <property type="match status" value="1"/>
</dbReference>
<dbReference type="PROSITE" id="PS50097">
    <property type="entry name" value="BTB"/>
    <property type="match status" value="1"/>
</dbReference>
<dbReference type="InterPro" id="IPR011333">
    <property type="entry name" value="SKP1/BTB/POZ_sf"/>
</dbReference>
<proteinExistence type="predicted"/>
<protein>
    <recommendedName>
        <fullName evidence="1">BTB domain-containing protein</fullName>
    </recommendedName>
</protein>
<dbReference type="Proteomes" id="UP001476247">
    <property type="component" value="Unassembled WGS sequence"/>
</dbReference>
<organism evidence="2 3">
    <name type="scientific">Helicostylum pulchrum</name>
    <dbReference type="NCBI Taxonomy" id="562976"/>
    <lineage>
        <taxon>Eukaryota</taxon>
        <taxon>Fungi</taxon>
        <taxon>Fungi incertae sedis</taxon>
        <taxon>Mucoromycota</taxon>
        <taxon>Mucoromycotina</taxon>
        <taxon>Mucoromycetes</taxon>
        <taxon>Mucorales</taxon>
        <taxon>Mucorineae</taxon>
        <taxon>Mucoraceae</taxon>
        <taxon>Helicostylum</taxon>
    </lineage>
</organism>
<gene>
    <name evidence="2" type="ORF">HPULCUR_010806</name>
</gene>
<dbReference type="EMBL" id="BAABUJ010000043">
    <property type="protein sequence ID" value="GAA5805291.1"/>
    <property type="molecule type" value="Genomic_DNA"/>
</dbReference>
<dbReference type="InterPro" id="IPR000210">
    <property type="entry name" value="BTB/POZ_dom"/>
</dbReference>
<evidence type="ECO:0000259" key="1">
    <source>
        <dbReference type="PROSITE" id="PS50097"/>
    </source>
</evidence>
<dbReference type="InterPro" id="IPR045068">
    <property type="entry name" value="BACURD1-3"/>
</dbReference>
<sequence length="200" mass="23265">MPNHKTVKLNIGGTFFETTQETLRDSGYFCGLLNKNWAEGNTNNDTIFVDRDGFLFRFILLYLRTDELDVENKYLSSLKNEADFYLLHRLTQLIETAMHQRQTKTEYKLLNHEEFTSMSTIDVREAMASINTYGMGPDKKQFIKSFLRIQNVSNCPRGISIHDNINGSCGKRCNNTRDGEFENKDFHHRAMYLVLVKSDQ</sequence>
<dbReference type="SMART" id="SM00225">
    <property type="entry name" value="BTB"/>
    <property type="match status" value="1"/>
</dbReference>